<dbReference type="Pfam" id="PF00005">
    <property type="entry name" value="ABC_tran"/>
    <property type="match status" value="1"/>
</dbReference>
<accession>A0A926DDJ9</accession>
<comment type="caution">
    <text evidence="6">The sequence shown here is derived from an EMBL/GenBank/DDBJ whole genome shotgun (WGS) entry which is preliminary data.</text>
</comment>
<reference evidence="6" key="1">
    <citation type="submission" date="2020-08" db="EMBL/GenBank/DDBJ databases">
        <title>Genome public.</title>
        <authorList>
            <person name="Liu C."/>
            <person name="Sun Q."/>
        </authorList>
    </citation>
    <scope>NUCLEOTIDE SEQUENCE</scope>
    <source>
        <strain evidence="6">BX7</strain>
    </source>
</reference>
<dbReference type="InterPro" id="IPR017871">
    <property type="entry name" value="ABC_transporter-like_CS"/>
</dbReference>
<dbReference type="EMBL" id="JACRSP010000002">
    <property type="protein sequence ID" value="MBC8535824.1"/>
    <property type="molecule type" value="Genomic_DNA"/>
</dbReference>
<dbReference type="PROSITE" id="PS50893">
    <property type="entry name" value="ABC_TRANSPORTER_2"/>
    <property type="match status" value="1"/>
</dbReference>
<evidence type="ECO:0000256" key="2">
    <source>
        <dbReference type="ARBA" id="ARBA00022448"/>
    </source>
</evidence>
<dbReference type="InterPro" id="IPR050763">
    <property type="entry name" value="ABC_transporter_ATP-binding"/>
</dbReference>
<organism evidence="6 7">
    <name type="scientific">Feifania hominis</name>
    <dbReference type="NCBI Taxonomy" id="2763660"/>
    <lineage>
        <taxon>Bacteria</taxon>
        <taxon>Bacillati</taxon>
        <taxon>Bacillota</taxon>
        <taxon>Clostridia</taxon>
        <taxon>Eubacteriales</taxon>
        <taxon>Feifaniaceae</taxon>
        <taxon>Feifania</taxon>
    </lineage>
</organism>
<dbReference type="PROSITE" id="PS00211">
    <property type="entry name" value="ABC_TRANSPORTER_1"/>
    <property type="match status" value="1"/>
</dbReference>
<keyword evidence="4 6" id="KW-0067">ATP-binding</keyword>
<sequence length="243" mass="26281">MTAIETRGLSKIYGKKAAVSELDLAIQAGEFFALLGLNGAGKTTTIRMLTCLTRPTGGDALILGRSVIREPEAVRKCANISPQETAVAPNLTVRENLMLIAQIYGMSRAQAARRTDEITQQLSLDEIVKSRAKTLSGGWQRRLSLAMALITQPKVLYLDEPTLGLDILARRELWRAMEDLKGRVTVVLTTHYLEEAEALADRIGIMANGRLKAVGTAAEIKSAARSDNFEDAFLALAQGGGTV</sequence>
<dbReference type="PANTHER" id="PTHR42711">
    <property type="entry name" value="ABC TRANSPORTER ATP-BINDING PROTEIN"/>
    <property type="match status" value="1"/>
</dbReference>
<dbReference type="InterPro" id="IPR027417">
    <property type="entry name" value="P-loop_NTPase"/>
</dbReference>
<dbReference type="Proteomes" id="UP000620366">
    <property type="component" value="Unassembled WGS sequence"/>
</dbReference>
<dbReference type="Gene3D" id="3.40.50.300">
    <property type="entry name" value="P-loop containing nucleotide triphosphate hydrolases"/>
    <property type="match status" value="1"/>
</dbReference>
<proteinExistence type="inferred from homology"/>
<dbReference type="PANTHER" id="PTHR42711:SF5">
    <property type="entry name" value="ABC TRANSPORTER ATP-BINDING PROTEIN NATA"/>
    <property type="match status" value="1"/>
</dbReference>
<keyword evidence="7" id="KW-1185">Reference proteome</keyword>
<dbReference type="SUPFAM" id="SSF52540">
    <property type="entry name" value="P-loop containing nucleoside triphosphate hydrolases"/>
    <property type="match status" value="1"/>
</dbReference>
<evidence type="ECO:0000313" key="6">
    <source>
        <dbReference type="EMBL" id="MBC8535824.1"/>
    </source>
</evidence>
<dbReference type="GO" id="GO:0016887">
    <property type="term" value="F:ATP hydrolysis activity"/>
    <property type="evidence" value="ECO:0007669"/>
    <property type="project" value="InterPro"/>
</dbReference>
<dbReference type="CDD" id="cd03263">
    <property type="entry name" value="ABC_subfamily_A"/>
    <property type="match status" value="1"/>
</dbReference>
<comment type="similarity">
    <text evidence="1">Belongs to the ABC transporter superfamily.</text>
</comment>
<name>A0A926DDJ9_9FIRM</name>
<dbReference type="AlphaFoldDB" id="A0A926DDJ9"/>
<keyword evidence="2" id="KW-0813">Transport</keyword>
<dbReference type="SMART" id="SM00382">
    <property type="entry name" value="AAA"/>
    <property type="match status" value="1"/>
</dbReference>
<dbReference type="InterPro" id="IPR003593">
    <property type="entry name" value="AAA+_ATPase"/>
</dbReference>
<evidence type="ECO:0000256" key="3">
    <source>
        <dbReference type="ARBA" id="ARBA00022741"/>
    </source>
</evidence>
<evidence type="ECO:0000259" key="5">
    <source>
        <dbReference type="PROSITE" id="PS50893"/>
    </source>
</evidence>
<dbReference type="InterPro" id="IPR003439">
    <property type="entry name" value="ABC_transporter-like_ATP-bd"/>
</dbReference>
<gene>
    <name evidence="6" type="ORF">H8695_03850</name>
</gene>
<protein>
    <submittedName>
        <fullName evidence="6">ABC transporter ATP-binding protein</fullName>
    </submittedName>
</protein>
<keyword evidence="3" id="KW-0547">Nucleotide-binding</keyword>
<dbReference type="RefSeq" id="WP_249299568.1">
    <property type="nucleotide sequence ID" value="NZ_JACRSP010000002.1"/>
</dbReference>
<feature type="domain" description="ABC transporter" evidence="5">
    <location>
        <begin position="4"/>
        <end position="233"/>
    </location>
</feature>
<evidence type="ECO:0000256" key="4">
    <source>
        <dbReference type="ARBA" id="ARBA00022840"/>
    </source>
</evidence>
<evidence type="ECO:0000313" key="7">
    <source>
        <dbReference type="Proteomes" id="UP000620366"/>
    </source>
</evidence>
<dbReference type="GO" id="GO:0005524">
    <property type="term" value="F:ATP binding"/>
    <property type="evidence" value="ECO:0007669"/>
    <property type="project" value="UniProtKB-KW"/>
</dbReference>
<evidence type="ECO:0000256" key="1">
    <source>
        <dbReference type="ARBA" id="ARBA00005417"/>
    </source>
</evidence>